<gene>
    <name evidence="1" type="ORF">VNE69_06056</name>
</gene>
<dbReference type="AlphaFoldDB" id="A0AAX4JCP9"/>
<keyword evidence="2" id="KW-1185">Reference proteome</keyword>
<organism evidence="1 2">
    <name type="scientific">Vairimorpha necatrix</name>
    <dbReference type="NCBI Taxonomy" id="6039"/>
    <lineage>
        <taxon>Eukaryota</taxon>
        <taxon>Fungi</taxon>
        <taxon>Fungi incertae sedis</taxon>
        <taxon>Microsporidia</taxon>
        <taxon>Nosematidae</taxon>
        <taxon>Vairimorpha</taxon>
    </lineage>
</organism>
<accession>A0AAX4JCP9</accession>
<dbReference type="Proteomes" id="UP001334084">
    <property type="component" value="Chromosome 6"/>
</dbReference>
<proteinExistence type="predicted"/>
<dbReference type="EMBL" id="CP142731">
    <property type="protein sequence ID" value="WUR03735.1"/>
    <property type="molecule type" value="Genomic_DNA"/>
</dbReference>
<dbReference type="KEGG" id="vnx:VNE69_06056"/>
<sequence length="231" mass="27634">MYCFLYFIVHICTVRNSILPIAKEQTKNIEKTFPLSPNENVFINTDLDQKKHKLRHIKHNHFNKAVREYFLNFCKNPQIKKNLDNVLANNNIKKRELFAEFKTFVLQYISSLPHFTEYPIEWTFMEYLVNRDLLSILKYANINEFYKVKNTMNMVNNDKDLTTDKDCEDIVRQLFNTKKHHKIKVIVDEKNNKNSTPFTTKRPIVKDISKLPKVVKKKLDNFVQQKNIHLI</sequence>
<evidence type="ECO:0000313" key="2">
    <source>
        <dbReference type="Proteomes" id="UP001334084"/>
    </source>
</evidence>
<reference evidence="1" key="1">
    <citation type="journal article" date="2024" name="BMC Genomics">
        <title>Functional annotation of a divergent genome using sequence and structure-based similarity.</title>
        <authorList>
            <person name="Svedberg D."/>
            <person name="Winiger R.R."/>
            <person name="Berg A."/>
            <person name="Sharma H."/>
            <person name="Tellgren-Roth C."/>
            <person name="Debrunner-Vossbrinck B.A."/>
            <person name="Vossbrinck C.R."/>
            <person name="Barandun J."/>
        </authorList>
    </citation>
    <scope>NUCLEOTIDE SEQUENCE</scope>
    <source>
        <strain evidence="1">Illinois isolate</strain>
    </source>
</reference>
<evidence type="ECO:0000313" key="1">
    <source>
        <dbReference type="EMBL" id="WUR03735.1"/>
    </source>
</evidence>
<name>A0AAX4JCP9_9MICR</name>
<protein>
    <submittedName>
        <fullName evidence="1">SP-containing protein</fullName>
    </submittedName>
</protein>
<dbReference type="GeneID" id="90541553"/>
<dbReference type="RefSeq" id="XP_065329880.1">
    <property type="nucleotide sequence ID" value="XM_065473808.1"/>
</dbReference>